<comment type="caution">
    <text evidence="6">The sequence shown here is derived from an EMBL/GenBank/DDBJ whole genome shotgun (WGS) entry which is preliminary data.</text>
</comment>
<keyword evidence="1" id="KW-0678">Repressor</keyword>
<dbReference type="RefSeq" id="WP_307273029.1">
    <property type="nucleotide sequence ID" value="NZ_JAUSVX010000004.1"/>
</dbReference>
<dbReference type="CDD" id="cd01392">
    <property type="entry name" value="HTH_LacI"/>
    <property type="match status" value="1"/>
</dbReference>
<proteinExistence type="predicted"/>
<evidence type="ECO:0000259" key="5">
    <source>
        <dbReference type="PROSITE" id="PS50932"/>
    </source>
</evidence>
<protein>
    <submittedName>
        <fullName evidence="6">LacI family transcriptional regulator</fullName>
    </submittedName>
</protein>
<dbReference type="Gene3D" id="3.40.50.2300">
    <property type="match status" value="2"/>
</dbReference>
<dbReference type="PANTHER" id="PTHR30146">
    <property type="entry name" value="LACI-RELATED TRANSCRIPTIONAL REPRESSOR"/>
    <property type="match status" value="1"/>
</dbReference>
<dbReference type="SMART" id="SM00354">
    <property type="entry name" value="HTH_LACI"/>
    <property type="match status" value="1"/>
</dbReference>
<organism evidence="6 7">
    <name type="scientific">Labrys wisconsinensis</name>
    <dbReference type="NCBI Taxonomy" id="425677"/>
    <lineage>
        <taxon>Bacteria</taxon>
        <taxon>Pseudomonadati</taxon>
        <taxon>Pseudomonadota</taxon>
        <taxon>Alphaproteobacteria</taxon>
        <taxon>Hyphomicrobiales</taxon>
        <taxon>Xanthobacteraceae</taxon>
        <taxon>Labrys</taxon>
    </lineage>
</organism>
<accession>A0ABU0J6I0</accession>
<dbReference type="SUPFAM" id="SSF47413">
    <property type="entry name" value="lambda repressor-like DNA-binding domains"/>
    <property type="match status" value="1"/>
</dbReference>
<dbReference type="CDD" id="cd06289">
    <property type="entry name" value="PBP1_MalI-like"/>
    <property type="match status" value="1"/>
</dbReference>
<dbReference type="Proteomes" id="UP001242480">
    <property type="component" value="Unassembled WGS sequence"/>
</dbReference>
<keyword evidence="4" id="KW-0804">Transcription</keyword>
<dbReference type="Gene3D" id="1.10.260.40">
    <property type="entry name" value="lambda repressor-like DNA-binding domains"/>
    <property type="match status" value="1"/>
</dbReference>
<reference evidence="6 7" key="1">
    <citation type="submission" date="2023-07" db="EMBL/GenBank/DDBJ databases">
        <title>Genomic Encyclopedia of Type Strains, Phase IV (KMG-IV): sequencing the most valuable type-strain genomes for metagenomic binning, comparative biology and taxonomic classification.</title>
        <authorList>
            <person name="Goeker M."/>
        </authorList>
    </citation>
    <scope>NUCLEOTIDE SEQUENCE [LARGE SCALE GENOMIC DNA]</scope>
    <source>
        <strain evidence="6 7">DSM 19619</strain>
    </source>
</reference>
<gene>
    <name evidence="6" type="ORF">QO011_002886</name>
</gene>
<keyword evidence="3" id="KW-0238">DNA-binding</keyword>
<name>A0ABU0J6I0_9HYPH</name>
<dbReference type="PANTHER" id="PTHR30146:SF148">
    <property type="entry name" value="HTH-TYPE TRANSCRIPTIONAL REPRESSOR PURR-RELATED"/>
    <property type="match status" value="1"/>
</dbReference>
<keyword evidence="2" id="KW-0805">Transcription regulation</keyword>
<dbReference type="EMBL" id="JAUSVX010000004">
    <property type="protein sequence ID" value="MDQ0469870.1"/>
    <property type="molecule type" value="Genomic_DNA"/>
</dbReference>
<dbReference type="SUPFAM" id="SSF53822">
    <property type="entry name" value="Periplasmic binding protein-like I"/>
    <property type="match status" value="1"/>
</dbReference>
<feature type="domain" description="HTH lacI-type" evidence="5">
    <location>
        <begin position="6"/>
        <end position="60"/>
    </location>
</feature>
<dbReference type="InterPro" id="IPR028082">
    <property type="entry name" value="Peripla_BP_I"/>
</dbReference>
<dbReference type="PROSITE" id="PS00356">
    <property type="entry name" value="HTH_LACI_1"/>
    <property type="match status" value="1"/>
</dbReference>
<dbReference type="Pfam" id="PF13377">
    <property type="entry name" value="Peripla_BP_3"/>
    <property type="match status" value="1"/>
</dbReference>
<evidence type="ECO:0000256" key="1">
    <source>
        <dbReference type="ARBA" id="ARBA00022491"/>
    </source>
</evidence>
<evidence type="ECO:0000256" key="4">
    <source>
        <dbReference type="ARBA" id="ARBA00023163"/>
    </source>
</evidence>
<evidence type="ECO:0000313" key="7">
    <source>
        <dbReference type="Proteomes" id="UP001242480"/>
    </source>
</evidence>
<evidence type="ECO:0000256" key="2">
    <source>
        <dbReference type="ARBA" id="ARBA00023015"/>
    </source>
</evidence>
<sequence length="343" mass="36061">MATSRVNIRDVAIAAGVSRATVSQVLRGTGRISDETRRRVEAVMKQIGYVYNRAAASLRAGQSTTIAIAVTGLGNPFFAELASRAAQVLEKAGYVAAIVDTHDDLTGQARFLRMLRENMMAGAIVSPASSTTDAMARDWQAGAPPIVGLLRRSISAAFDFVGVDNVIGMAAATTHLIELGHRTIGFVGGRSGSQSREERLAGWRSALAGIGQQAPEAWIEPCEASITAGSQAVTRLIARCPDLTAVVCHQDIVAFGVTIGLRKLGIEPGRAVSVVGFDDIGAAADWDPGLTTMSVTPGTLGAEAARMLLRRIEEPDAPLQSIVLRPRLVQRASSGPPLQASAR</sequence>
<evidence type="ECO:0000313" key="6">
    <source>
        <dbReference type="EMBL" id="MDQ0469870.1"/>
    </source>
</evidence>
<evidence type="ECO:0000256" key="3">
    <source>
        <dbReference type="ARBA" id="ARBA00023125"/>
    </source>
</evidence>
<dbReference type="InterPro" id="IPR010982">
    <property type="entry name" value="Lambda_DNA-bd_dom_sf"/>
</dbReference>
<dbReference type="InterPro" id="IPR000843">
    <property type="entry name" value="HTH_LacI"/>
</dbReference>
<keyword evidence="7" id="KW-1185">Reference proteome</keyword>
<dbReference type="PROSITE" id="PS50932">
    <property type="entry name" value="HTH_LACI_2"/>
    <property type="match status" value="1"/>
</dbReference>
<dbReference type="Pfam" id="PF00356">
    <property type="entry name" value="LacI"/>
    <property type="match status" value="1"/>
</dbReference>
<dbReference type="InterPro" id="IPR046335">
    <property type="entry name" value="LacI/GalR-like_sensor"/>
</dbReference>